<proteinExistence type="inferred from homology"/>
<dbReference type="GO" id="GO:0000319">
    <property type="term" value="F:sulfite transmembrane transporter activity"/>
    <property type="evidence" value="ECO:0007669"/>
    <property type="project" value="TreeGrafter"/>
</dbReference>
<evidence type="ECO:0000256" key="2">
    <source>
        <dbReference type="ARBA" id="ARBA00008566"/>
    </source>
</evidence>
<feature type="transmembrane region" description="Helical" evidence="9">
    <location>
        <begin position="259"/>
        <end position="281"/>
    </location>
</feature>
<dbReference type="PANTHER" id="PTHR31686:SF3">
    <property type="entry name" value="ACID TRANSPORT PROTEIN, PUTATIVE (AFU_ORTHOLOGUE AFUA_4G09410)-RELATED"/>
    <property type="match status" value="1"/>
</dbReference>
<evidence type="ECO:0000256" key="9">
    <source>
        <dbReference type="SAM" id="Phobius"/>
    </source>
</evidence>
<comment type="similarity">
    <text evidence="2">Belongs to the tellurite-resistance/dicarboxylate transporter (TDT) family.</text>
</comment>
<dbReference type="Pfam" id="PF03595">
    <property type="entry name" value="SLAC1"/>
    <property type="match status" value="1"/>
</dbReference>
<dbReference type="Proteomes" id="UP000541558">
    <property type="component" value="Unassembled WGS sequence"/>
</dbReference>
<evidence type="ECO:0008006" key="12">
    <source>
        <dbReference type="Google" id="ProtNLM"/>
    </source>
</evidence>
<evidence type="ECO:0000256" key="5">
    <source>
        <dbReference type="ARBA" id="ARBA00022692"/>
    </source>
</evidence>
<sequence length="447" mass="48995">MKIRLKRTQTRSCTLSSPNINSTMLGKRPSRWKRFMNVATILTLKANPVLFAVIMGTGSISNLFVAFPYGNHSRGMMIASLALFFLNLTLFCLFAAFSLAKYTLYPESWRSLTFNPVTSLFLGTFPMGITTLINVSVEVINRYFGVGGKDFLYFIWSIWWIDVFISVLCCWAGVHAMIVRQQHSMSTMGAAWLLPVVTLIVASSSGGVIANYLQEYSTGHALNTLVFSAFLVTVGLTLALMILTLYLGRLIIHGLPPGVGVLSVFLPLGPTGQAGYSIFLLGQNFKRILPYHNAGSSAFLGASATGEVLYVVCTCAAFILWSLATMWMLFALLALKSTVLKSTVAFKMSFWGLVFPNGVYANLTIVLGNAFDSRGLRIYGAAYAVVVICVWLSIAIRSILALKDLIDPHNQVFEEAKGNRQTTMLSEHPSAGTSETEIAIERGEHHA</sequence>
<name>A0A8H5EYX1_9AGAR</name>
<dbReference type="InterPro" id="IPR038665">
    <property type="entry name" value="Voltage-dep_anion_channel_sf"/>
</dbReference>
<comment type="caution">
    <text evidence="10">The sequence shown here is derived from an EMBL/GenBank/DDBJ whole genome shotgun (WGS) entry which is preliminary data.</text>
</comment>
<dbReference type="OrthoDB" id="1099at2759"/>
<keyword evidence="3" id="KW-0813">Transport</keyword>
<evidence type="ECO:0000256" key="6">
    <source>
        <dbReference type="ARBA" id="ARBA00022989"/>
    </source>
</evidence>
<dbReference type="CDD" id="cd09318">
    <property type="entry name" value="TDT_SSU1"/>
    <property type="match status" value="1"/>
</dbReference>
<evidence type="ECO:0000256" key="4">
    <source>
        <dbReference type="ARBA" id="ARBA00022475"/>
    </source>
</evidence>
<dbReference type="PANTHER" id="PTHR31686">
    <property type="match status" value="1"/>
</dbReference>
<dbReference type="GO" id="GO:0005886">
    <property type="term" value="C:plasma membrane"/>
    <property type="evidence" value="ECO:0007669"/>
    <property type="project" value="UniProtKB-SubCell"/>
</dbReference>
<feature type="transmembrane region" description="Helical" evidence="9">
    <location>
        <begin position="308"/>
        <end position="330"/>
    </location>
</feature>
<feature type="transmembrane region" description="Helical" evidence="9">
    <location>
        <begin position="225"/>
        <end position="247"/>
    </location>
</feature>
<evidence type="ECO:0000313" key="11">
    <source>
        <dbReference type="Proteomes" id="UP000541558"/>
    </source>
</evidence>
<accession>A0A8H5EYX1</accession>
<feature type="transmembrane region" description="Helical" evidence="9">
    <location>
        <begin position="35"/>
        <end position="56"/>
    </location>
</feature>
<evidence type="ECO:0000256" key="3">
    <source>
        <dbReference type="ARBA" id="ARBA00022448"/>
    </source>
</evidence>
<evidence type="ECO:0000256" key="7">
    <source>
        <dbReference type="ARBA" id="ARBA00023136"/>
    </source>
</evidence>
<keyword evidence="6 9" id="KW-1133">Transmembrane helix</keyword>
<keyword evidence="7 9" id="KW-0472">Membrane</keyword>
<feature type="transmembrane region" description="Helical" evidence="9">
    <location>
        <begin position="153"/>
        <end position="178"/>
    </location>
</feature>
<gene>
    <name evidence="10" type="ORF">D9611_003906</name>
</gene>
<keyword evidence="4" id="KW-1003">Cell membrane</keyword>
<reference evidence="10 11" key="1">
    <citation type="journal article" date="2020" name="ISME J.">
        <title>Uncovering the hidden diversity of litter-decomposition mechanisms in mushroom-forming fungi.</title>
        <authorList>
            <person name="Floudas D."/>
            <person name="Bentzer J."/>
            <person name="Ahren D."/>
            <person name="Johansson T."/>
            <person name="Persson P."/>
            <person name="Tunlid A."/>
        </authorList>
    </citation>
    <scope>NUCLEOTIDE SEQUENCE [LARGE SCALE GENOMIC DNA]</scope>
    <source>
        <strain evidence="10 11">CBS 175.51</strain>
    </source>
</reference>
<dbReference type="EMBL" id="JAACJK010000219">
    <property type="protein sequence ID" value="KAF5317158.1"/>
    <property type="molecule type" value="Genomic_DNA"/>
</dbReference>
<organism evidence="10 11">
    <name type="scientific">Ephemerocybe angulata</name>
    <dbReference type="NCBI Taxonomy" id="980116"/>
    <lineage>
        <taxon>Eukaryota</taxon>
        <taxon>Fungi</taxon>
        <taxon>Dikarya</taxon>
        <taxon>Basidiomycota</taxon>
        <taxon>Agaricomycotina</taxon>
        <taxon>Agaricomycetes</taxon>
        <taxon>Agaricomycetidae</taxon>
        <taxon>Agaricales</taxon>
        <taxon>Agaricineae</taxon>
        <taxon>Psathyrellaceae</taxon>
        <taxon>Ephemerocybe</taxon>
    </lineage>
</organism>
<evidence type="ECO:0000256" key="1">
    <source>
        <dbReference type="ARBA" id="ARBA00004651"/>
    </source>
</evidence>
<dbReference type="Gene3D" id="1.50.10.150">
    <property type="entry name" value="Voltage-dependent anion channel"/>
    <property type="match status" value="1"/>
</dbReference>
<dbReference type="InterPro" id="IPR051629">
    <property type="entry name" value="Sulfite_efflux_TDT"/>
</dbReference>
<feature type="region of interest" description="Disordered" evidence="8">
    <location>
        <begin position="418"/>
        <end position="447"/>
    </location>
</feature>
<dbReference type="InterPro" id="IPR004695">
    <property type="entry name" value="SLAC1/Mae1/Ssu1/TehA"/>
</dbReference>
<keyword evidence="5 9" id="KW-0812">Transmembrane</keyword>
<feature type="compositionally biased region" description="Polar residues" evidence="8">
    <location>
        <begin position="419"/>
        <end position="436"/>
    </location>
</feature>
<protein>
    <recommendedName>
        <fullName evidence="12">Sulfite efflux pump SSU1</fullName>
    </recommendedName>
</protein>
<feature type="transmembrane region" description="Helical" evidence="9">
    <location>
        <begin position="76"/>
        <end position="100"/>
    </location>
</feature>
<feature type="transmembrane region" description="Helical" evidence="9">
    <location>
        <begin position="112"/>
        <end position="133"/>
    </location>
</feature>
<feature type="transmembrane region" description="Helical" evidence="9">
    <location>
        <begin position="377"/>
        <end position="396"/>
    </location>
</feature>
<dbReference type="AlphaFoldDB" id="A0A8H5EYX1"/>
<keyword evidence="11" id="KW-1185">Reference proteome</keyword>
<evidence type="ECO:0000256" key="8">
    <source>
        <dbReference type="SAM" id="MobiDB-lite"/>
    </source>
</evidence>
<feature type="transmembrane region" description="Helical" evidence="9">
    <location>
        <begin position="190"/>
        <end position="213"/>
    </location>
</feature>
<feature type="transmembrane region" description="Helical" evidence="9">
    <location>
        <begin position="350"/>
        <end position="371"/>
    </location>
</feature>
<evidence type="ECO:0000313" key="10">
    <source>
        <dbReference type="EMBL" id="KAF5317158.1"/>
    </source>
</evidence>
<comment type="subcellular location">
    <subcellularLocation>
        <location evidence="1">Cell membrane</location>
        <topology evidence="1">Multi-pass membrane protein</topology>
    </subcellularLocation>
</comment>